<sequence>MSTDDKAEHKGQEMRGKVKEGAGKLTGDDKLEQQGKNDQAESKLKQGVDKVKDAVKDVTK</sequence>
<dbReference type="Pfam" id="PF05532">
    <property type="entry name" value="CsbD"/>
    <property type="match status" value="1"/>
</dbReference>
<dbReference type="EMBL" id="BAABKG010000001">
    <property type="protein sequence ID" value="GAA5142164.1"/>
    <property type="molecule type" value="Genomic_DNA"/>
</dbReference>
<dbReference type="Gene3D" id="1.10.1470.10">
    <property type="entry name" value="YjbJ"/>
    <property type="match status" value="1"/>
</dbReference>
<evidence type="ECO:0000256" key="2">
    <source>
        <dbReference type="SAM" id="MobiDB-lite"/>
    </source>
</evidence>
<comment type="similarity">
    <text evidence="1">Belongs to the UPF0337 (CsbD) family.</text>
</comment>
<dbReference type="InterPro" id="IPR008462">
    <property type="entry name" value="CsbD"/>
</dbReference>
<proteinExistence type="inferred from homology"/>
<protein>
    <recommendedName>
        <fullName evidence="3">CsbD-like domain-containing protein</fullName>
    </recommendedName>
</protein>
<comment type="caution">
    <text evidence="4">The sequence shown here is derived from an EMBL/GenBank/DDBJ whole genome shotgun (WGS) entry which is preliminary data.</text>
</comment>
<feature type="domain" description="CsbD-like" evidence="3">
    <location>
        <begin position="5"/>
        <end position="57"/>
    </location>
</feature>
<dbReference type="RefSeq" id="WP_345454235.1">
    <property type="nucleotide sequence ID" value="NZ_BAABKG010000001.1"/>
</dbReference>
<dbReference type="InterPro" id="IPR036629">
    <property type="entry name" value="YjbJ_sf"/>
</dbReference>
<evidence type="ECO:0000313" key="4">
    <source>
        <dbReference type="EMBL" id="GAA5142164.1"/>
    </source>
</evidence>
<accession>A0ABP9P809</accession>
<evidence type="ECO:0000256" key="1">
    <source>
        <dbReference type="ARBA" id="ARBA00009129"/>
    </source>
</evidence>
<dbReference type="SUPFAM" id="SSF69047">
    <property type="entry name" value="Hypothetical protein YjbJ"/>
    <property type="match status" value="1"/>
</dbReference>
<gene>
    <name evidence="4" type="ORF">GCM10023340_05180</name>
</gene>
<name>A0ABP9P809_9ACTN</name>
<keyword evidence="5" id="KW-1185">Reference proteome</keyword>
<evidence type="ECO:0000259" key="3">
    <source>
        <dbReference type="Pfam" id="PF05532"/>
    </source>
</evidence>
<reference evidence="5" key="1">
    <citation type="journal article" date="2019" name="Int. J. Syst. Evol. Microbiol.">
        <title>The Global Catalogue of Microorganisms (GCM) 10K type strain sequencing project: providing services to taxonomists for standard genome sequencing and annotation.</title>
        <authorList>
            <consortium name="The Broad Institute Genomics Platform"/>
            <consortium name="The Broad Institute Genome Sequencing Center for Infectious Disease"/>
            <person name="Wu L."/>
            <person name="Ma J."/>
        </authorList>
    </citation>
    <scope>NUCLEOTIDE SEQUENCE [LARGE SCALE GENOMIC DNA]</scope>
    <source>
        <strain evidence="5">JCM 18459</strain>
    </source>
</reference>
<organism evidence="4 5">
    <name type="scientific">Nocardioides marinquilinus</name>
    <dbReference type="NCBI Taxonomy" id="1210400"/>
    <lineage>
        <taxon>Bacteria</taxon>
        <taxon>Bacillati</taxon>
        <taxon>Actinomycetota</taxon>
        <taxon>Actinomycetes</taxon>
        <taxon>Propionibacteriales</taxon>
        <taxon>Nocardioidaceae</taxon>
        <taxon>Nocardioides</taxon>
    </lineage>
</organism>
<evidence type="ECO:0000313" key="5">
    <source>
        <dbReference type="Proteomes" id="UP001500221"/>
    </source>
</evidence>
<feature type="region of interest" description="Disordered" evidence="2">
    <location>
        <begin position="1"/>
        <end position="60"/>
    </location>
</feature>
<dbReference type="Proteomes" id="UP001500221">
    <property type="component" value="Unassembled WGS sequence"/>
</dbReference>